<dbReference type="AlphaFoldDB" id="A0A151SVK5"/>
<feature type="transmembrane region" description="Helical" evidence="1">
    <location>
        <begin position="91"/>
        <end position="115"/>
    </location>
</feature>
<proteinExistence type="predicted"/>
<dbReference type="Proteomes" id="UP000075243">
    <property type="component" value="Chromosome 10"/>
</dbReference>
<organism evidence="2 3">
    <name type="scientific">Cajanus cajan</name>
    <name type="common">Pigeon pea</name>
    <name type="synonym">Cajanus indicus</name>
    <dbReference type="NCBI Taxonomy" id="3821"/>
    <lineage>
        <taxon>Eukaryota</taxon>
        <taxon>Viridiplantae</taxon>
        <taxon>Streptophyta</taxon>
        <taxon>Embryophyta</taxon>
        <taxon>Tracheophyta</taxon>
        <taxon>Spermatophyta</taxon>
        <taxon>Magnoliopsida</taxon>
        <taxon>eudicotyledons</taxon>
        <taxon>Gunneridae</taxon>
        <taxon>Pentapetalae</taxon>
        <taxon>rosids</taxon>
        <taxon>fabids</taxon>
        <taxon>Fabales</taxon>
        <taxon>Fabaceae</taxon>
        <taxon>Papilionoideae</taxon>
        <taxon>50 kb inversion clade</taxon>
        <taxon>NPAAA clade</taxon>
        <taxon>indigoferoid/millettioid clade</taxon>
        <taxon>Phaseoleae</taxon>
        <taxon>Cajanus</taxon>
    </lineage>
</organism>
<keyword evidence="1" id="KW-0472">Membrane</keyword>
<sequence length="171" mass="19235">MAHMNAVNSSSRNPTPTREILDKCFRETQDIFDKLFKALFGVISFKSTATGEALFIAHPNVMMVMVLMIVLYFSLWLLGTILPQHRGILQLVLLLIMIVIASVFSVLVMTIISSLSLLDCLTITFIPWGAVFALTAYCCYQELYNLVGLAISDTINQLIHHYRIHSTRVPV</sequence>
<evidence type="ECO:0000313" key="2">
    <source>
        <dbReference type="EMBL" id="KYP58830.1"/>
    </source>
</evidence>
<dbReference type="EMBL" id="CM003612">
    <property type="protein sequence ID" value="KYP58830.1"/>
    <property type="molecule type" value="Genomic_DNA"/>
</dbReference>
<dbReference type="OMA" id="TMLPQRS"/>
<keyword evidence="3" id="KW-1185">Reference proteome</keyword>
<keyword evidence="1" id="KW-1133">Transmembrane helix</keyword>
<dbReference type="Gramene" id="C.cajan_13829.t">
    <property type="protein sequence ID" value="C.cajan_13829.t"/>
    <property type="gene ID" value="C.cajan_13829"/>
</dbReference>
<feature type="transmembrane region" description="Helical" evidence="1">
    <location>
        <begin position="61"/>
        <end position="79"/>
    </location>
</feature>
<evidence type="ECO:0000256" key="1">
    <source>
        <dbReference type="SAM" id="Phobius"/>
    </source>
</evidence>
<evidence type="ECO:0000313" key="3">
    <source>
        <dbReference type="Proteomes" id="UP000075243"/>
    </source>
</evidence>
<accession>A0A151SVK5</accession>
<name>A0A151SVK5_CAJCA</name>
<reference evidence="2 3" key="1">
    <citation type="journal article" date="2012" name="Nat. Biotechnol.">
        <title>Draft genome sequence of pigeonpea (Cajanus cajan), an orphan legume crop of resource-poor farmers.</title>
        <authorList>
            <person name="Varshney R.K."/>
            <person name="Chen W."/>
            <person name="Li Y."/>
            <person name="Bharti A.K."/>
            <person name="Saxena R.K."/>
            <person name="Schlueter J.A."/>
            <person name="Donoghue M.T."/>
            <person name="Azam S."/>
            <person name="Fan G."/>
            <person name="Whaley A.M."/>
            <person name="Farmer A.D."/>
            <person name="Sheridan J."/>
            <person name="Iwata A."/>
            <person name="Tuteja R."/>
            <person name="Penmetsa R.V."/>
            <person name="Wu W."/>
            <person name="Upadhyaya H.D."/>
            <person name="Yang S.P."/>
            <person name="Shah T."/>
            <person name="Saxena K.B."/>
            <person name="Michael T."/>
            <person name="McCombie W.R."/>
            <person name="Yang B."/>
            <person name="Zhang G."/>
            <person name="Yang H."/>
            <person name="Wang J."/>
            <person name="Spillane C."/>
            <person name="Cook D.R."/>
            <person name="May G.D."/>
            <person name="Xu X."/>
            <person name="Jackson S.A."/>
        </authorList>
    </citation>
    <scope>NUCLEOTIDE SEQUENCE [LARGE SCALE GENOMIC DNA]</scope>
    <source>
        <strain evidence="3">cv. Asha</strain>
    </source>
</reference>
<protein>
    <submittedName>
        <fullName evidence="2">Uncharacterized protein</fullName>
    </submittedName>
</protein>
<gene>
    <name evidence="2" type="ORF">KK1_014252</name>
</gene>
<dbReference type="OrthoDB" id="1419581at2759"/>
<feature type="transmembrane region" description="Helical" evidence="1">
    <location>
        <begin position="121"/>
        <end position="140"/>
    </location>
</feature>
<keyword evidence="1" id="KW-0812">Transmembrane</keyword>